<sequence length="140" mass="15143">MADGGGRRSQRAHSIYQDDPEIRTFFGDADPLDEFETQLSTATPKTMERTGLILLATALVVTAAVDRSCPPNSQCPDSMTCCPSGQSFSCCPFSDADCCPDGEHCCPSGYKCDMKQQACVPKRRLGEAPVLKMFPSALRP</sequence>
<name>A0A9J6FV98_HAELO</name>
<comment type="caution">
    <text evidence="6">The sequence shown here is derived from an EMBL/GenBank/DDBJ whole genome shotgun (WGS) entry which is preliminary data.</text>
</comment>
<feature type="domain" description="Granulins" evidence="5">
    <location>
        <begin position="99"/>
        <end position="112"/>
    </location>
</feature>
<evidence type="ECO:0000256" key="2">
    <source>
        <dbReference type="ARBA" id="ARBA00010093"/>
    </source>
</evidence>
<accession>A0A9J6FV98</accession>
<dbReference type="PROSITE" id="PS00799">
    <property type="entry name" value="GRANULINS"/>
    <property type="match status" value="1"/>
</dbReference>
<dbReference type="EMBL" id="JABSTR010000004">
    <property type="protein sequence ID" value="KAH9366225.1"/>
    <property type="molecule type" value="Genomic_DNA"/>
</dbReference>
<dbReference type="Pfam" id="PF00396">
    <property type="entry name" value="Granulin"/>
    <property type="match status" value="1"/>
</dbReference>
<dbReference type="PANTHER" id="PTHR12274">
    <property type="entry name" value="GRANULIN"/>
    <property type="match status" value="1"/>
</dbReference>
<protein>
    <recommendedName>
        <fullName evidence="5">Granulins domain-containing protein</fullName>
    </recommendedName>
</protein>
<evidence type="ECO:0000259" key="5">
    <source>
        <dbReference type="PROSITE" id="PS00799"/>
    </source>
</evidence>
<dbReference type="AlphaFoldDB" id="A0A9J6FV98"/>
<dbReference type="VEuPathDB" id="VectorBase:HLOH_052291"/>
<dbReference type="SMART" id="SM00277">
    <property type="entry name" value="GRAN"/>
    <property type="match status" value="1"/>
</dbReference>
<dbReference type="Gene3D" id="2.10.25.160">
    <property type="entry name" value="Granulin"/>
    <property type="match status" value="1"/>
</dbReference>
<evidence type="ECO:0000256" key="1">
    <source>
        <dbReference type="ARBA" id="ARBA00004613"/>
    </source>
</evidence>
<keyword evidence="3" id="KW-0964">Secreted</keyword>
<organism evidence="6 7">
    <name type="scientific">Haemaphysalis longicornis</name>
    <name type="common">Bush tick</name>
    <dbReference type="NCBI Taxonomy" id="44386"/>
    <lineage>
        <taxon>Eukaryota</taxon>
        <taxon>Metazoa</taxon>
        <taxon>Ecdysozoa</taxon>
        <taxon>Arthropoda</taxon>
        <taxon>Chelicerata</taxon>
        <taxon>Arachnida</taxon>
        <taxon>Acari</taxon>
        <taxon>Parasitiformes</taxon>
        <taxon>Ixodida</taxon>
        <taxon>Ixodoidea</taxon>
        <taxon>Ixodidae</taxon>
        <taxon>Haemaphysalinae</taxon>
        <taxon>Haemaphysalis</taxon>
    </lineage>
</organism>
<evidence type="ECO:0000313" key="6">
    <source>
        <dbReference type="EMBL" id="KAH9366225.1"/>
    </source>
</evidence>
<dbReference type="InterPro" id="IPR037277">
    <property type="entry name" value="Granulin_sf"/>
</dbReference>
<proteinExistence type="inferred from homology"/>
<dbReference type="OrthoDB" id="6495485at2759"/>
<reference evidence="6 7" key="1">
    <citation type="journal article" date="2020" name="Cell">
        <title>Large-Scale Comparative Analyses of Tick Genomes Elucidate Their Genetic Diversity and Vector Capacities.</title>
        <authorList>
            <consortium name="Tick Genome and Microbiome Consortium (TIGMIC)"/>
            <person name="Jia N."/>
            <person name="Wang J."/>
            <person name="Shi W."/>
            <person name="Du L."/>
            <person name="Sun Y."/>
            <person name="Zhan W."/>
            <person name="Jiang J.F."/>
            <person name="Wang Q."/>
            <person name="Zhang B."/>
            <person name="Ji P."/>
            <person name="Bell-Sakyi L."/>
            <person name="Cui X.M."/>
            <person name="Yuan T.T."/>
            <person name="Jiang B.G."/>
            <person name="Yang W.F."/>
            <person name="Lam T.T."/>
            <person name="Chang Q.C."/>
            <person name="Ding S.J."/>
            <person name="Wang X.J."/>
            <person name="Zhu J.G."/>
            <person name="Ruan X.D."/>
            <person name="Zhao L."/>
            <person name="Wei J.T."/>
            <person name="Ye R.Z."/>
            <person name="Que T.C."/>
            <person name="Du C.H."/>
            <person name="Zhou Y.H."/>
            <person name="Cheng J.X."/>
            <person name="Dai P.F."/>
            <person name="Guo W.B."/>
            <person name="Han X.H."/>
            <person name="Huang E.J."/>
            <person name="Li L.F."/>
            <person name="Wei W."/>
            <person name="Gao Y.C."/>
            <person name="Liu J.Z."/>
            <person name="Shao H.Z."/>
            <person name="Wang X."/>
            <person name="Wang C.C."/>
            <person name="Yang T.C."/>
            <person name="Huo Q.B."/>
            <person name="Li W."/>
            <person name="Chen H.Y."/>
            <person name="Chen S.E."/>
            <person name="Zhou L.G."/>
            <person name="Ni X.B."/>
            <person name="Tian J.H."/>
            <person name="Sheng Y."/>
            <person name="Liu T."/>
            <person name="Pan Y.S."/>
            <person name="Xia L.Y."/>
            <person name="Li J."/>
            <person name="Zhao F."/>
            <person name="Cao W.C."/>
        </authorList>
    </citation>
    <scope>NUCLEOTIDE SEQUENCE [LARGE SCALE GENOMIC DNA]</scope>
    <source>
        <strain evidence="6">HaeL-2018</strain>
    </source>
</reference>
<dbReference type="GO" id="GO:0005576">
    <property type="term" value="C:extracellular region"/>
    <property type="evidence" value="ECO:0007669"/>
    <property type="project" value="UniProtKB-SubCell"/>
</dbReference>
<dbReference type="Proteomes" id="UP000821853">
    <property type="component" value="Chromosome 2"/>
</dbReference>
<gene>
    <name evidence="6" type="ORF">HPB48_008625</name>
</gene>
<comment type="subcellular location">
    <subcellularLocation>
        <location evidence="1">Secreted</location>
    </subcellularLocation>
</comment>
<evidence type="ECO:0000256" key="3">
    <source>
        <dbReference type="ARBA" id="ARBA00022525"/>
    </source>
</evidence>
<evidence type="ECO:0000256" key="4">
    <source>
        <dbReference type="ARBA" id="ARBA00023157"/>
    </source>
</evidence>
<keyword evidence="4" id="KW-1015">Disulfide bond</keyword>
<dbReference type="SMR" id="A0A9J6FV98"/>
<keyword evidence="7" id="KW-1185">Reference proteome</keyword>
<evidence type="ECO:0000313" key="7">
    <source>
        <dbReference type="Proteomes" id="UP000821853"/>
    </source>
</evidence>
<dbReference type="InterPro" id="IPR039036">
    <property type="entry name" value="Granulin_fam"/>
</dbReference>
<dbReference type="PANTHER" id="PTHR12274:SF3">
    <property type="entry name" value="PROGRANULIN"/>
    <property type="match status" value="1"/>
</dbReference>
<comment type="similarity">
    <text evidence="2">Belongs to the granulin family.</text>
</comment>
<dbReference type="InterPro" id="IPR000118">
    <property type="entry name" value="Granulin"/>
</dbReference>